<accession>A0A225X0Z2</accession>
<evidence type="ECO:0000313" key="1">
    <source>
        <dbReference type="EMBL" id="OWZ22870.1"/>
    </source>
</evidence>
<reference evidence="2" key="1">
    <citation type="submission" date="2017-03" db="EMBL/GenBank/DDBJ databases">
        <title>Phytopthora megakarya and P. palmivora, two closely related causual agents of cacao black pod achieved similar genome size and gene model numbers by different mechanisms.</title>
        <authorList>
            <person name="Ali S."/>
            <person name="Shao J."/>
            <person name="Larry D.J."/>
            <person name="Kronmiller B."/>
            <person name="Shen D."/>
            <person name="Strem M.D."/>
            <person name="Melnick R.L."/>
            <person name="Guiltinan M.J."/>
            <person name="Tyler B.M."/>
            <person name="Meinhardt L.W."/>
            <person name="Bailey B.A."/>
        </authorList>
    </citation>
    <scope>NUCLEOTIDE SEQUENCE [LARGE SCALE GENOMIC DNA]</scope>
    <source>
        <strain evidence="2">zdho120</strain>
    </source>
</reference>
<protein>
    <recommendedName>
        <fullName evidence="3">PX domain-containing protein</fullName>
    </recommendedName>
</protein>
<dbReference type="AlphaFoldDB" id="A0A225X0Z2"/>
<evidence type="ECO:0000313" key="2">
    <source>
        <dbReference type="Proteomes" id="UP000198211"/>
    </source>
</evidence>
<name>A0A225X0Z2_9STRA</name>
<keyword evidence="2" id="KW-1185">Reference proteome</keyword>
<dbReference type="EMBL" id="NBNE01000103">
    <property type="protein sequence ID" value="OWZ22870.1"/>
    <property type="molecule type" value="Genomic_DNA"/>
</dbReference>
<proteinExistence type="predicted"/>
<evidence type="ECO:0008006" key="3">
    <source>
        <dbReference type="Google" id="ProtNLM"/>
    </source>
</evidence>
<organism evidence="1 2">
    <name type="scientific">Phytophthora megakarya</name>
    <dbReference type="NCBI Taxonomy" id="4795"/>
    <lineage>
        <taxon>Eukaryota</taxon>
        <taxon>Sar</taxon>
        <taxon>Stramenopiles</taxon>
        <taxon>Oomycota</taxon>
        <taxon>Peronosporomycetes</taxon>
        <taxon>Peronosporales</taxon>
        <taxon>Peronosporaceae</taxon>
        <taxon>Phytophthora</taxon>
    </lineage>
</organism>
<sequence length="176" mass="20897">MWTTCYSEPLMFLQKLDHIDIIKTKTMGGVVFYVLDVYIRYQVDCIPTNNKHEHLEYPQIQEQGEPDFRVLRRFSDFETVRKHVTAASQQQLMATCNSIRVFMFACYRRPTDVIKLCTGLEIRKQLLTQFINRLIEYTLGHPKSDINTRPQDVWCLEFQSIPVIVEQFIQLRCYHA</sequence>
<gene>
    <name evidence="1" type="ORF">PHMEG_0002362</name>
</gene>
<comment type="caution">
    <text evidence="1">The sequence shown here is derived from an EMBL/GenBank/DDBJ whole genome shotgun (WGS) entry which is preliminary data.</text>
</comment>
<dbReference type="Proteomes" id="UP000198211">
    <property type="component" value="Unassembled WGS sequence"/>
</dbReference>
<dbReference type="OrthoDB" id="89137at2759"/>